<dbReference type="Gene3D" id="3.40.50.720">
    <property type="entry name" value="NAD(P)-binding Rossmann-like Domain"/>
    <property type="match status" value="1"/>
</dbReference>
<accession>A0ABN2JIU3</accession>
<comment type="caution">
    <text evidence="2">The sequence shown here is derived from an EMBL/GenBank/DDBJ whole genome shotgun (WGS) entry which is preliminary data.</text>
</comment>
<dbReference type="InterPro" id="IPR036291">
    <property type="entry name" value="NAD(P)-bd_dom_sf"/>
</dbReference>
<name>A0ABN2JIU3_9ACTN</name>
<evidence type="ECO:0000256" key="1">
    <source>
        <dbReference type="SAM" id="MobiDB-lite"/>
    </source>
</evidence>
<protein>
    <recommendedName>
        <fullName evidence="4">3-oxoacyl-ACP reductase</fullName>
    </recommendedName>
</protein>
<dbReference type="EMBL" id="BAAALR010000122">
    <property type="protein sequence ID" value="GAA1728854.1"/>
    <property type="molecule type" value="Genomic_DNA"/>
</dbReference>
<dbReference type="InterPro" id="IPR002347">
    <property type="entry name" value="SDR_fam"/>
</dbReference>
<organism evidence="2 3">
    <name type="scientific">Streptomyces yatensis</name>
    <dbReference type="NCBI Taxonomy" id="155177"/>
    <lineage>
        <taxon>Bacteria</taxon>
        <taxon>Bacillati</taxon>
        <taxon>Actinomycetota</taxon>
        <taxon>Actinomycetes</taxon>
        <taxon>Kitasatosporales</taxon>
        <taxon>Streptomycetaceae</taxon>
        <taxon>Streptomyces</taxon>
        <taxon>Streptomyces violaceusniger group</taxon>
    </lineage>
</organism>
<dbReference type="SUPFAM" id="SSF51735">
    <property type="entry name" value="NAD(P)-binding Rossmann-fold domains"/>
    <property type="match status" value="1"/>
</dbReference>
<dbReference type="Proteomes" id="UP001499947">
    <property type="component" value="Unassembled WGS sequence"/>
</dbReference>
<evidence type="ECO:0000313" key="2">
    <source>
        <dbReference type="EMBL" id="GAA1728854.1"/>
    </source>
</evidence>
<reference evidence="2 3" key="1">
    <citation type="journal article" date="2019" name="Int. J. Syst. Evol. Microbiol.">
        <title>The Global Catalogue of Microorganisms (GCM) 10K type strain sequencing project: providing services to taxonomists for standard genome sequencing and annotation.</title>
        <authorList>
            <consortium name="The Broad Institute Genomics Platform"/>
            <consortium name="The Broad Institute Genome Sequencing Center for Infectious Disease"/>
            <person name="Wu L."/>
            <person name="Ma J."/>
        </authorList>
    </citation>
    <scope>NUCLEOTIDE SEQUENCE [LARGE SCALE GENOMIC DNA]</scope>
    <source>
        <strain evidence="2 3">JCM 13244</strain>
    </source>
</reference>
<feature type="compositionally biased region" description="Basic and acidic residues" evidence="1">
    <location>
        <begin position="11"/>
        <end position="21"/>
    </location>
</feature>
<dbReference type="Pfam" id="PF13561">
    <property type="entry name" value="adh_short_C2"/>
    <property type="match status" value="1"/>
</dbReference>
<evidence type="ECO:0000313" key="3">
    <source>
        <dbReference type="Proteomes" id="UP001499947"/>
    </source>
</evidence>
<gene>
    <name evidence="2" type="ORF">GCM10009680_82480</name>
</gene>
<proteinExistence type="predicted"/>
<evidence type="ECO:0008006" key="4">
    <source>
        <dbReference type="Google" id="ProtNLM"/>
    </source>
</evidence>
<keyword evidence="3" id="KW-1185">Reference proteome</keyword>
<sequence>MVAPGYITDTECFRDQPSDKRRTSLIAATSTGRPGTPADVAGAVAFRASPAARHIRGQVLNVNGGARKTR</sequence>
<feature type="region of interest" description="Disordered" evidence="1">
    <location>
        <begin position="1"/>
        <end position="21"/>
    </location>
</feature>